<reference evidence="1" key="1">
    <citation type="journal article" date="2021" name="Proc. Natl. Acad. Sci. U.S.A.">
        <title>A Catalog of Tens of Thousands of Viruses from Human Metagenomes Reveals Hidden Associations with Chronic Diseases.</title>
        <authorList>
            <person name="Tisza M.J."/>
            <person name="Buck C.B."/>
        </authorList>
    </citation>
    <scope>NUCLEOTIDE SEQUENCE</scope>
    <source>
        <strain evidence="1">Cto1k8</strain>
    </source>
</reference>
<proteinExistence type="predicted"/>
<evidence type="ECO:0000313" key="1">
    <source>
        <dbReference type="EMBL" id="DAD74242.1"/>
    </source>
</evidence>
<accession>A0A8S5LWF4</accession>
<organism evidence="1">
    <name type="scientific">Myoviridae sp. cto1k8</name>
    <dbReference type="NCBI Taxonomy" id="2826694"/>
    <lineage>
        <taxon>Viruses</taxon>
        <taxon>Duplodnaviria</taxon>
        <taxon>Heunggongvirae</taxon>
        <taxon>Uroviricota</taxon>
        <taxon>Caudoviricetes</taxon>
    </lineage>
</organism>
<protein>
    <submittedName>
        <fullName evidence="1">Uncharacterized protein</fullName>
    </submittedName>
</protein>
<sequence length="146" mass="16764">MSILNLTSEELIKYVEDQFKAVVDSDYEDNDTAYRQKITTDQLGKVVMTFEPTTHDSSAGNRRCFMRIGSNSRVSCLDGIATDGCNHIGDSIIEATHLRSELLDMLEDSCLVVIDDDCDWRSHEIIMYRRNPGDDWWDVTTVERNY</sequence>
<dbReference type="EMBL" id="BK014756">
    <property type="protein sequence ID" value="DAD74242.1"/>
    <property type="molecule type" value="Genomic_DNA"/>
</dbReference>
<name>A0A8S5LWF4_9CAUD</name>